<evidence type="ECO:0000256" key="2">
    <source>
        <dbReference type="ARBA" id="ARBA00023242"/>
    </source>
</evidence>
<evidence type="ECO:0000256" key="3">
    <source>
        <dbReference type="SAM" id="MobiDB-lite"/>
    </source>
</evidence>
<sequence length="152" mass="18057">MGRLNKKKQHSARLAANRDSKKQNAERRKKEQSGWFDIPKAEITPEIKRHLQLLKLRDVLDPKRFYKKDELKELPTHFQIGTIIDGPADPPSNRLTRKEKKRSVVDQLLADEEAKTYYRRKFLEIQEAKQSGGKKFYKRLRNKQKPSWQKGF</sequence>
<proteinExistence type="predicted"/>
<feature type="compositionally biased region" description="Basic and acidic residues" evidence="3">
    <location>
        <begin position="16"/>
        <end position="32"/>
    </location>
</feature>
<dbReference type="GO" id="GO:0003723">
    <property type="term" value="F:RNA binding"/>
    <property type="evidence" value="ECO:0007669"/>
    <property type="project" value="TreeGrafter"/>
</dbReference>
<dbReference type="InterPro" id="IPR014810">
    <property type="entry name" value="Fcf2_C"/>
</dbReference>
<feature type="domain" description="Fcf2 pre-rRNA processing C-terminal" evidence="4">
    <location>
        <begin position="28"/>
        <end position="121"/>
    </location>
</feature>
<keyword evidence="6" id="KW-1185">Reference proteome</keyword>
<dbReference type="Proteomes" id="UP000789572">
    <property type="component" value="Unassembled WGS sequence"/>
</dbReference>
<accession>A0A9N9FZ54</accession>
<evidence type="ECO:0000313" key="5">
    <source>
        <dbReference type="EMBL" id="CAG8567649.1"/>
    </source>
</evidence>
<gene>
    <name evidence="5" type="ORF">POCULU_LOCUS5830</name>
</gene>
<protein>
    <submittedName>
        <fullName evidence="5">5871_t:CDS:1</fullName>
    </submittedName>
</protein>
<keyword evidence="2" id="KW-0539">Nucleus</keyword>
<dbReference type="GO" id="GO:0006396">
    <property type="term" value="P:RNA processing"/>
    <property type="evidence" value="ECO:0007669"/>
    <property type="project" value="TreeGrafter"/>
</dbReference>
<dbReference type="AlphaFoldDB" id="A0A9N9FZ54"/>
<evidence type="ECO:0000259" key="4">
    <source>
        <dbReference type="Pfam" id="PF08698"/>
    </source>
</evidence>
<dbReference type="PANTHER" id="PTHR21686:SF12">
    <property type="entry name" value="DEOXYNUCLEOTIDYLTRANSFERASE TERMINAL-INTERACTING PROTEIN 2"/>
    <property type="match status" value="1"/>
</dbReference>
<feature type="compositionally biased region" description="Basic residues" evidence="3">
    <location>
        <begin position="1"/>
        <end position="11"/>
    </location>
</feature>
<dbReference type="InterPro" id="IPR039883">
    <property type="entry name" value="Fcf2/DNTTIP2"/>
</dbReference>
<evidence type="ECO:0000313" key="6">
    <source>
        <dbReference type="Proteomes" id="UP000789572"/>
    </source>
</evidence>
<reference evidence="5" key="1">
    <citation type="submission" date="2021-06" db="EMBL/GenBank/DDBJ databases">
        <authorList>
            <person name="Kallberg Y."/>
            <person name="Tangrot J."/>
            <person name="Rosling A."/>
        </authorList>
    </citation>
    <scope>NUCLEOTIDE SEQUENCE</scope>
    <source>
        <strain evidence="5">IA702</strain>
    </source>
</reference>
<comment type="subcellular location">
    <subcellularLocation>
        <location evidence="1">Nucleus</location>
        <location evidence="1">Nucleolus</location>
    </subcellularLocation>
</comment>
<evidence type="ECO:0000256" key="1">
    <source>
        <dbReference type="ARBA" id="ARBA00004604"/>
    </source>
</evidence>
<organism evidence="5 6">
    <name type="scientific">Paraglomus occultum</name>
    <dbReference type="NCBI Taxonomy" id="144539"/>
    <lineage>
        <taxon>Eukaryota</taxon>
        <taxon>Fungi</taxon>
        <taxon>Fungi incertae sedis</taxon>
        <taxon>Mucoromycota</taxon>
        <taxon>Glomeromycotina</taxon>
        <taxon>Glomeromycetes</taxon>
        <taxon>Paraglomerales</taxon>
        <taxon>Paraglomeraceae</taxon>
        <taxon>Paraglomus</taxon>
    </lineage>
</organism>
<name>A0A9N9FZ54_9GLOM</name>
<dbReference type="EMBL" id="CAJVPJ010000957">
    <property type="protein sequence ID" value="CAG8567649.1"/>
    <property type="molecule type" value="Genomic_DNA"/>
</dbReference>
<dbReference type="OrthoDB" id="427886at2759"/>
<dbReference type="GO" id="GO:0005730">
    <property type="term" value="C:nucleolus"/>
    <property type="evidence" value="ECO:0007669"/>
    <property type="project" value="UniProtKB-SubCell"/>
</dbReference>
<feature type="region of interest" description="Disordered" evidence="3">
    <location>
        <begin position="1"/>
        <end position="35"/>
    </location>
</feature>
<dbReference type="PANTHER" id="PTHR21686">
    <property type="entry name" value="DEOXYNUCLEOTIDYLTRANSFERASE TERMINAL-INTERACTING PROTEIN 2"/>
    <property type="match status" value="1"/>
</dbReference>
<comment type="caution">
    <text evidence="5">The sequence shown here is derived from an EMBL/GenBank/DDBJ whole genome shotgun (WGS) entry which is preliminary data.</text>
</comment>
<dbReference type="Pfam" id="PF08698">
    <property type="entry name" value="Fcf2"/>
    <property type="match status" value="1"/>
</dbReference>